<dbReference type="SUPFAM" id="SSF56281">
    <property type="entry name" value="Metallo-hydrolase/oxidoreductase"/>
    <property type="match status" value="1"/>
</dbReference>
<gene>
    <name evidence="6" type="ORF">GCM10010126_46200</name>
</gene>
<dbReference type="InterPro" id="IPR051013">
    <property type="entry name" value="MBL_superfamily_lactonases"/>
</dbReference>
<dbReference type="SMART" id="SM00849">
    <property type="entry name" value="Lactamase_B"/>
    <property type="match status" value="1"/>
</dbReference>
<dbReference type="Pfam" id="PF00753">
    <property type="entry name" value="Lactamase_B"/>
    <property type="match status" value="1"/>
</dbReference>
<dbReference type="GO" id="GO:0016787">
    <property type="term" value="F:hydrolase activity"/>
    <property type="evidence" value="ECO:0007669"/>
    <property type="project" value="UniProtKB-KW"/>
</dbReference>
<reference evidence="6" key="1">
    <citation type="journal article" date="2014" name="Int. J. Syst. Evol. Microbiol.">
        <title>Complete genome sequence of Corynebacterium casei LMG S-19264T (=DSM 44701T), isolated from a smear-ripened cheese.</title>
        <authorList>
            <consortium name="US DOE Joint Genome Institute (JGI-PGF)"/>
            <person name="Walter F."/>
            <person name="Albersmeier A."/>
            <person name="Kalinowski J."/>
            <person name="Ruckert C."/>
        </authorList>
    </citation>
    <scope>NUCLEOTIDE SEQUENCE</scope>
    <source>
        <strain evidence="6">JCM 3093</strain>
    </source>
</reference>
<comment type="similarity">
    <text evidence="1">Belongs to the metallo-beta-lactamase superfamily.</text>
</comment>
<dbReference type="Gene3D" id="3.60.15.10">
    <property type="entry name" value="Ribonuclease Z/Hydroxyacylglutathione hydrolase-like"/>
    <property type="match status" value="1"/>
</dbReference>
<accession>A0AA37BK99</accession>
<dbReference type="CDD" id="cd07742">
    <property type="entry name" value="metallo-hydrolase-like_MBL-fold"/>
    <property type="match status" value="1"/>
</dbReference>
<evidence type="ECO:0000256" key="3">
    <source>
        <dbReference type="ARBA" id="ARBA00022801"/>
    </source>
</evidence>
<keyword evidence="4" id="KW-0862">Zinc</keyword>
<dbReference type="PANTHER" id="PTHR42978">
    <property type="entry name" value="QUORUM-QUENCHING LACTONASE YTNP-RELATED-RELATED"/>
    <property type="match status" value="1"/>
</dbReference>
<evidence type="ECO:0000313" key="6">
    <source>
        <dbReference type="EMBL" id="GGK81657.1"/>
    </source>
</evidence>
<comment type="caution">
    <text evidence="6">The sequence shown here is derived from an EMBL/GenBank/DDBJ whole genome shotgun (WGS) entry which is preliminary data.</text>
</comment>
<dbReference type="EMBL" id="BMQD01000015">
    <property type="protein sequence ID" value="GGK81657.1"/>
    <property type="molecule type" value="Genomic_DNA"/>
</dbReference>
<dbReference type="PANTHER" id="PTHR42978:SF3">
    <property type="entry name" value="BLR3078 PROTEIN"/>
    <property type="match status" value="1"/>
</dbReference>
<evidence type="ECO:0000313" key="7">
    <source>
        <dbReference type="Proteomes" id="UP000627984"/>
    </source>
</evidence>
<keyword evidence="2" id="KW-0479">Metal-binding</keyword>
<proteinExistence type="inferred from homology"/>
<dbReference type="Proteomes" id="UP000627984">
    <property type="component" value="Unassembled WGS sequence"/>
</dbReference>
<dbReference type="AlphaFoldDB" id="A0AA37BK99"/>
<reference evidence="6" key="2">
    <citation type="submission" date="2022-09" db="EMBL/GenBank/DDBJ databases">
        <authorList>
            <person name="Sun Q."/>
            <person name="Ohkuma M."/>
        </authorList>
    </citation>
    <scope>NUCLEOTIDE SEQUENCE</scope>
    <source>
        <strain evidence="6">JCM 3093</strain>
    </source>
</reference>
<feature type="domain" description="Metallo-beta-lactamase" evidence="5">
    <location>
        <begin position="22"/>
        <end position="243"/>
    </location>
</feature>
<dbReference type="GO" id="GO:0046872">
    <property type="term" value="F:metal ion binding"/>
    <property type="evidence" value="ECO:0007669"/>
    <property type="project" value="UniProtKB-KW"/>
</dbReference>
<keyword evidence="3" id="KW-0378">Hydrolase</keyword>
<dbReference type="InterPro" id="IPR036866">
    <property type="entry name" value="RibonucZ/Hydroxyglut_hydro"/>
</dbReference>
<evidence type="ECO:0000256" key="2">
    <source>
        <dbReference type="ARBA" id="ARBA00022723"/>
    </source>
</evidence>
<protein>
    <submittedName>
        <fullName evidence="6">MBL fold metallo-hydrolase</fullName>
    </submittedName>
</protein>
<name>A0AA37BK99_9ACTN</name>
<evidence type="ECO:0000259" key="5">
    <source>
        <dbReference type="SMART" id="SM00849"/>
    </source>
</evidence>
<dbReference type="InterPro" id="IPR001279">
    <property type="entry name" value="Metallo-B-lactamas"/>
</dbReference>
<sequence length="253" mass="27592">MQMKIHHLNCGTMTPPAAPRMVAHCLLLETARDLVLVDTGFALGEDRLEAAFLRTARPSLDPAESAVRQLRDLGLDPEDVRHIVLTHLDPDHAGGLRDFPHARVHVHAAELAAATRPGGGLAQRRRYLPAQWAHGPDWAPYDDAGEELYGLRARPLDGVEGVALVPLAGHSRGHSGVAVDTGDGWLLHAGDAYWFHGELSAPSHCPLTLRLAQRLVAVDHTQRLANVARLRELPEQIQVFSAHDAAELTRYTG</sequence>
<evidence type="ECO:0000256" key="1">
    <source>
        <dbReference type="ARBA" id="ARBA00007749"/>
    </source>
</evidence>
<organism evidence="6 7">
    <name type="scientific">Planomonospora parontospora</name>
    <dbReference type="NCBI Taxonomy" id="58119"/>
    <lineage>
        <taxon>Bacteria</taxon>
        <taxon>Bacillati</taxon>
        <taxon>Actinomycetota</taxon>
        <taxon>Actinomycetes</taxon>
        <taxon>Streptosporangiales</taxon>
        <taxon>Streptosporangiaceae</taxon>
        <taxon>Planomonospora</taxon>
    </lineage>
</organism>
<evidence type="ECO:0000256" key="4">
    <source>
        <dbReference type="ARBA" id="ARBA00022833"/>
    </source>
</evidence>